<feature type="domain" description="Disease resistance R13L4/SHOC-2-like LRR" evidence="10">
    <location>
        <begin position="567"/>
        <end position="668"/>
    </location>
</feature>
<keyword evidence="5" id="KW-0520">NAD</keyword>
<dbReference type="InterPro" id="IPR003591">
    <property type="entry name" value="Leu-rich_rpt_typical-subtyp"/>
</dbReference>
<dbReference type="InterPro" id="IPR011713">
    <property type="entry name" value="Leu-rich_rpt_3"/>
</dbReference>
<dbReference type="EMBL" id="JARPOI010000012">
    <property type="protein sequence ID" value="KAJ9167205.1"/>
    <property type="molecule type" value="Genomic_DNA"/>
</dbReference>
<dbReference type="InterPro" id="IPR027417">
    <property type="entry name" value="P-loop_NTPase"/>
</dbReference>
<dbReference type="Pfam" id="PF23598">
    <property type="entry name" value="LRR_14"/>
    <property type="match status" value="1"/>
</dbReference>
<evidence type="ECO:0000256" key="3">
    <source>
        <dbReference type="ARBA" id="ARBA00022737"/>
    </source>
</evidence>
<comment type="catalytic activity">
    <reaction evidence="6">
        <text>NAD(+) + H2O = ADP-D-ribose + nicotinamide + H(+)</text>
        <dbReference type="Rhea" id="RHEA:16301"/>
        <dbReference type="ChEBI" id="CHEBI:15377"/>
        <dbReference type="ChEBI" id="CHEBI:15378"/>
        <dbReference type="ChEBI" id="CHEBI:17154"/>
        <dbReference type="ChEBI" id="CHEBI:57540"/>
        <dbReference type="ChEBI" id="CHEBI:57967"/>
        <dbReference type="EC" id="3.2.2.6"/>
    </reaction>
    <physiologicalReaction direction="left-to-right" evidence="6">
        <dbReference type="Rhea" id="RHEA:16302"/>
    </physiologicalReaction>
</comment>
<feature type="domain" description="Disease resistance protein Roq1-like winged-helix" evidence="9">
    <location>
        <begin position="251"/>
        <end position="321"/>
    </location>
</feature>
<dbReference type="PRINTS" id="PR00364">
    <property type="entry name" value="DISEASERSIST"/>
</dbReference>
<organism evidence="11 12">
    <name type="scientific">Hevea brasiliensis</name>
    <name type="common">Para rubber tree</name>
    <name type="synonym">Siphonia brasiliensis</name>
    <dbReference type="NCBI Taxonomy" id="3981"/>
    <lineage>
        <taxon>Eukaryota</taxon>
        <taxon>Viridiplantae</taxon>
        <taxon>Streptophyta</taxon>
        <taxon>Embryophyta</taxon>
        <taxon>Tracheophyta</taxon>
        <taxon>Spermatophyta</taxon>
        <taxon>Magnoliopsida</taxon>
        <taxon>eudicotyledons</taxon>
        <taxon>Gunneridae</taxon>
        <taxon>Pentapetalae</taxon>
        <taxon>rosids</taxon>
        <taxon>fabids</taxon>
        <taxon>Malpighiales</taxon>
        <taxon>Euphorbiaceae</taxon>
        <taxon>Crotonoideae</taxon>
        <taxon>Micrandreae</taxon>
        <taxon>Hevea</taxon>
    </lineage>
</organism>
<dbReference type="Pfam" id="PF23282">
    <property type="entry name" value="WHD_ROQ1"/>
    <property type="match status" value="1"/>
</dbReference>
<dbReference type="InterPro" id="IPR055414">
    <property type="entry name" value="LRR_R13L4/SHOC2-like"/>
</dbReference>
<dbReference type="Gene3D" id="1.10.8.430">
    <property type="entry name" value="Helical domain of apoptotic protease-activating factors"/>
    <property type="match status" value="1"/>
</dbReference>
<dbReference type="InterPro" id="IPR045344">
    <property type="entry name" value="C-JID"/>
</dbReference>
<evidence type="ECO:0000256" key="2">
    <source>
        <dbReference type="ARBA" id="ARBA00022614"/>
    </source>
</evidence>
<dbReference type="SUPFAM" id="SSF52540">
    <property type="entry name" value="P-loop containing nucleoside triphosphate hydrolases"/>
    <property type="match status" value="1"/>
</dbReference>
<dbReference type="SMART" id="SM00369">
    <property type="entry name" value="LRR_TYP"/>
    <property type="match status" value="4"/>
</dbReference>
<keyword evidence="12" id="KW-1185">Reference proteome</keyword>
<comment type="caution">
    <text evidence="11">The sequence shown here is derived from an EMBL/GenBank/DDBJ whole genome shotgun (WGS) entry which is preliminary data.</text>
</comment>
<dbReference type="Pfam" id="PF07725">
    <property type="entry name" value="LRR_3"/>
    <property type="match status" value="1"/>
</dbReference>
<dbReference type="InterPro" id="IPR032675">
    <property type="entry name" value="LRR_dom_sf"/>
</dbReference>
<dbReference type="PROSITE" id="PS51450">
    <property type="entry name" value="LRR"/>
    <property type="match status" value="1"/>
</dbReference>
<dbReference type="InterPro" id="IPR036390">
    <property type="entry name" value="WH_DNA-bd_sf"/>
</dbReference>
<dbReference type="Pfam" id="PF00560">
    <property type="entry name" value="LRR_1"/>
    <property type="match status" value="1"/>
</dbReference>
<dbReference type="PANTHER" id="PTHR11017:SF574">
    <property type="entry name" value="ADP-RIBOSYL CYCLASE_CYCLIC ADP-RIBOSE HYDROLASE"/>
    <property type="match status" value="1"/>
</dbReference>
<evidence type="ECO:0000259" key="9">
    <source>
        <dbReference type="Pfam" id="PF23282"/>
    </source>
</evidence>
<protein>
    <recommendedName>
        <fullName evidence="1">ADP-ribosyl cyclase/cyclic ADP-ribose hydrolase</fullName>
        <ecNumber evidence="1">3.2.2.6</ecNumber>
    </recommendedName>
</protein>
<dbReference type="InterPro" id="IPR002182">
    <property type="entry name" value="NB-ARC"/>
</dbReference>
<proteinExistence type="predicted"/>
<evidence type="ECO:0000256" key="4">
    <source>
        <dbReference type="ARBA" id="ARBA00022821"/>
    </source>
</evidence>
<dbReference type="SUPFAM" id="SSF52058">
    <property type="entry name" value="L domain-like"/>
    <property type="match status" value="2"/>
</dbReference>
<dbReference type="PANTHER" id="PTHR11017">
    <property type="entry name" value="LEUCINE-RICH REPEAT-CONTAINING PROTEIN"/>
    <property type="match status" value="1"/>
</dbReference>
<sequence length="1046" mass="119082">MSSTSPIDFVGIDSRIERVESLLCIGSLDVRIVGIWGMGGIGKTTIAEAVFKRNLAQFESCHFFANVREESEKHGLLNFRSELLSKICGKGNFNRRTPNFGFSFGKNRLCRKKALIVLDDVNSSMQLQELLVDLCHLFGQGSKIIVTSRDRQVLKSGVDEIYEAESLNRDESLLLLSVHAFNQNHPFQEFMQSSKSAIYYAKGNPLALIVLGCFLFEKRKQDWEIALNKLRRTSNVGIKNVLRLSYDGLETEDKEIFLDIACFFKGEDVYFVKRILDGCGFSMDLGINILVDKSLITISNNKLWMHDLLQEMGWEIVQKESIEEPGKRSRLWHHEDVYHVLTKNTGTQEVEGIALDLSQTKELRLTSNTFKKMYNLRLLKFHDSDFENFSKRYPSKSLPANFCPENLVELNLPRSNVEQLWEGVQDLVKLKRIDLSYSEYLIQIPDLSNAKELESLNLKGCTNLVEVSSSVQNLNKLEYLNMEGCKNLSCIPSTFASKLIRTLNLVGCSNLKKFPEIAGNVEELFLNYTAIEVVPSAIECLTKLVSLRLTSCAKLRSLPSHICKLKCLRMLNLCGCSKLESFPEILEAMEGLKYLYLANCRNLQSLPNSIGNLKNLAELDLRGTMIKELPSSIEHLTGLDQLELQNCKSLVNLPDSICNLKSLKNLHIDGCPKLDKLPENLDNLESLEDLDISGSAVKQLPSSIIHLKSLGRLLFRVQDSAGLLQIPTAIDRLSSLKTLFLSGNNFESIPASIEHLSQLHSLDVAYCRRLRSLPELPGSLQHLYAHECTSLESVLSSKHFSEIDYMLESSNFKHFALPIASKWIKRLAEAFLQAQSREFKLWLLRQINYIMMKGSLSLSLSLCSLHTHRHYGSVKIHLPGGEIPMWFCNQNMGSSVSMQLHSSYSQLKGIALCVVLEFEENYVDSGLIVRCKCHFKTNHGGSSDLNFNLNNWLQWYYKPILFKSDHLFVWDDPCFEANIIDEDWFGKYSEATFEFFPLDYKENLLRNCKVKKCGVRLLICERIAIRTYNSDEEEEPCPKRLKCLQE</sequence>
<feature type="domain" description="NB-ARC" evidence="7">
    <location>
        <begin position="15"/>
        <end position="184"/>
    </location>
</feature>
<dbReference type="InterPro" id="IPR044974">
    <property type="entry name" value="Disease_R_plants"/>
</dbReference>
<keyword evidence="2" id="KW-0433">Leucine-rich repeat</keyword>
<dbReference type="Pfam" id="PF20160">
    <property type="entry name" value="C-JID"/>
    <property type="match status" value="1"/>
</dbReference>
<dbReference type="Proteomes" id="UP001174677">
    <property type="component" value="Chromosome 12"/>
</dbReference>
<dbReference type="Gene3D" id="3.40.50.300">
    <property type="entry name" value="P-loop containing nucleotide triphosphate hydrolases"/>
    <property type="match status" value="1"/>
</dbReference>
<evidence type="ECO:0000259" key="7">
    <source>
        <dbReference type="Pfam" id="PF00931"/>
    </source>
</evidence>
<evidence type="ECO:0000256" key="1">
    <source>
        <dbReference type="ARBA" id="ARBA00011982"/>
    </source>
</evidence>
<evidence type="ECO:0000313" key="11">
    <source>
        <dbReference type="EMBL" id="KAJ9167205.1"/>
    </source>
</evidence>
<gene>
    <name evidence="11" type="ORF">P3X46_021871</name>
</gene>
<dbReference type="InterPro" id="IPR001611">
    <property type="entry name" value="Leu-rich_rpt"/>
</dbReference>
<dbReference type="Gene3D" id="3.80.10.10">
    <property type="entry name" value="Ribonuclease Inhibitor"/>
    <property type="match status" value="3"/>
</dbReference>
<feature type="domain" description="C-JID" evidence="8">
    <location>
        <begin position="878"/>
        <end position="1021"/>
    </location>
</feature>
<dbReference type="EC" id="3.2.2.6" evidence="1"/>
<evidence type="ECO:0000259" key="10">
    <source>
        <dbReference type="Pfam" id="PF23598"/>
    </source>
</evidence>
<keyword evidence="3" id="KW-0677">Repeat</keyword>
<evidence type="ECO:0000259" key="8">
    <source>
        <dbReference type="Pfam" id="PF20160"/>
    </source>
</evidence>
<reference evidence="11 12" key="1">
    <citation type="journal article" date="2023" name="Plant Biotechnol. J.">
        <title>Chromosome-level wild Hevea brasiliensis genome provides new tools for genomic-assisted breeding and valuable loci to elevate rubber yield.</title>
        <authorList>
            <person name="Cheng H."/>
            <person name="Song X."/>
            <person name="Hu Y."/>
            <person name="Wu T."/>
            <person name="Yang Q."/>
            <person name="An Z."/>
            <person name="Feng S."/>
            <person name="Deng Z."/>
            <person name="Wu W."/>
            <person name="Zeng X."/>
            <person name="Tu M."/>
            <person name="Wang X."/>
            <person name="Huang H."/>
        </authorList>
    </citation>
    <scope>NUCLEOTIDE SEQUENCE [LARGE SCALE GENOMIC DNA]</scope>
    <source>
        <strain evidence="11">MT/VB/25A 57/8</strain>
    </source>
</reference>
<evidence type="ECO:0000313" key="12">
    <source>
        <dbReference type="Proteomes" id="UP001174677"/>
    </source>
</evidence>
<evidence type="ECO:0000256" key="5">
    <source>
        <dbReference type="ARBA" id="ARBA00023027"/>
    </source>
</evidence>
<accession>A0ABQ9LI99</accession>
<dbReference type="InterPro" id="IPR042197">
    <property type="entry name" value="Apaf_helical"/>
</dbReference>
<name>A0ABQ9LI99_HEVBR</name>
<dbReference type="InterPro" id="IPR058192">
    <property type="entry name" value="WHD_ROQ1-like"/>
</dbReference>
<dbReference type="Pfam" id="PF00931">
    <property type="entry name" value="NB-ARC"/>
    <property type="match status" value="1"/>
</dbReference>
<keyword evidence="4" id="KW-0611">Plant defense</keyword>
<evidence type="ECO:0000256" key="6">
    <source>
        <dbReference type="ARBA" id="ARBA00047304"/>
    </source>
</evidence>
<dbReference type="SUPFAM" id="SSF46785">
    <property type="entry name" value="Winged helix' DNA-binding domain"/>
    <property type="match status" value="1"/>
</dbReference>